<reference evidence="2" key="1">
    <citation type="submission" date="2018-01" db="EMBL/GenBank/DDBJ databases">
        <title>Draft Genome Sequence of the Radioresistant Bacterium Deinococcus aerius TR0125, Isolated from the Higher Atmosphere above Japan.</title>
        <authorList>
            <person name="Satoh K."/>
            <person name="Arai H."/>
            <person name="Sanzen T."/>
            <person name="Kawaguchi Y."/>
            <person name="Hayashi H."/>
            <person name="Yokobori S."/>
            <person name="Yamagishi A."/>
            <person name="Oono Y."/>
            <person name="Narumi I."/>
        </authorList>
    </citation>
    <scope>NUCLEOTIDE SEQUENCE [LARGE SCALE GENOMIC DNA]</scope>
    <source>
        <strain evidence="2">TR0125</strain>
    </source>
</reference>
<gene>
    <name evidence="1" type="ORF">DAERI_060254</name>
</gene>
<organism evidence="1 2">
    <name type="scientific">Deinococcus aerius</name>
    <dbReference type="NCBI Taxonomy" id="200253"/>
    <lineage>
        <taxon>Bacteria</taxon>
        <taxon>Thermotogati</taxon>
        <taxon>Deinococcota</taxon>
        <taxon>Deinococci</taxon>
        <taxon>Deinococcales</taxon>
        <taxon>Deinococcaceae</taxon>
        <taxon>Deinococcus</taxon>
    </lineage>
</organism>
<name>A0A2I9CVL8_9DEIO</name>
<protein>
    <submittedName>
        <fullName evidence="1">Uncharacterized protein</fullName>
    </submittedName>
</protein>
<dbReference type="AlphaFoldDB" id="A0A2I9CVL8"/>
<accession>A0A2I9CVL8</accession>
<evidence type="ECO:0000313" key="2">
    <source>
        <dbReference type="Proteomes" id="UP000236569"/>
    </source>
</evidence>
<evidence type="ECO:0000313" key="1">
    <source>
        <dbReference type="EMBL" id="GBF05994.1"/>
    </source>
</evidence>
<keyword evidence="2" id="KW-1185">Reference proteome</keyword>
<sequence>MAVQDPLALHLARRARNLALDALNVEDADPETLRDFARAVLLELAALGLVRGGEEVGCWTAPRVPGH</sequence>
<dbReference type="EMBL" id="BFAG01000006">
    <property type="protein sequence ID" value="GBF05994.1"/>
    <property type="molecule type" value="Genomic_DNA"/>
</dbReference>
<proteinExistence type="predicted"/>
<dbReference type="Proteomes" id="UP000236569">
    <property type="component" value="Unassembled WGS sequence"/>
</dbReference>
<comment type="caution">
    <text evidence="1">The sequence shown here is derived from an EMBL/GenBank/DDBJ whole genome shotgun (WGS) entry which is preliminary data.</text>
</comment>